<dbReference type="RefSeq" id="WP_346060268.1">
    <property type="nucleotide sequence ID" value="NZ_BAAAVQ010000076.1"/>
</dbReference>
<evidence type="ECO:0000259" key="8">
    <source>
        <dbReference type="Pfam" id="PF02397"/>
    </source>
</evidence>
<keyword evidence="3 9" id="KW-0808">Transferase</keyword>
<dbReference type="PANTHER" id="PTHR30576:SF10">
    <property type="entry name" value="SLL5057 PROTEIN"/>
    <property type="match status" value="1"/>
</dbReference>
<feature type="transmembrane region" description="Helical" evidence="7">
    <location>
        <begin position="249"/>
        <end position="270"/>
    </location>
</feature>
<feature type="transmembrane region" description="Helical" evidence="7">
    <location>
        <begin position="12"/>
        <end position="32"/>
    </location>
</feature>
<dbReference type="Proteomes" id="UP001595884">
    <property type="component" value="Unassembled WGS sequence"/>
</dbReference>
<evidence type="ECO:0000256" key="2">
    <source>
        <dbReference type="ARBA" id="ARBA00006464"/>
    </source>
</evidence>
<dbReference type="InterPro" id="IPR017475">
    <property type="entry name" value="EPS_sugar_tfrase"/>
</dbReference>
<keyword evidence="10" id="KW-1185">Reference proteome</keyword>
<feature type="transmembrane region" description="Helical" evidence="7">
    <location>
        <begin position="78"/>
        <end position="97"/>
    </location>
</feature>
<dbReference type="EC" id="2.7.8.-" evidence="9"/>
<evidence type="ECO:0000256" key="5">
    <source>
        <dbReference type="ARBA" id="ARBA00022989"/>
    </source>
</evidence>
<comment type="subcellular location">
    <subcellularLocation>
        <location evidence="1">Membrane</location>
        <topology evidence="1">Multi-pass membrane protein</topology>
    </subcellularLocation>
</comment>
<keyword evidence="4 7" id="KW-0812">Transmembrane</keyword>
<evidence type="ECO:0000256" key="1">
    <source>
        <dbReference type="ARBA" id="ARBA00004141"/>
    </source>
</evidence>
<accession>A0ABV9MMB3</accession>
<organism evidence="9 10">
    <name type="scientific">Glutamicibacter bergerei</name>
    <dbReference type="NCBI Taxonomy" id="256702"/>
    <lineage>
        <taxon>Bacteria</taxon>
        <taxon>Bacillati</taxon>
        <taxon>Actinomycetota</taxon>
        <taxon>Actinomycetes</taxon>
        <taxon>Micrococcales</taxon>
        <taxon>Micrococcaceae</taxon>
        <taxon>Glutamicibacter</taxon>
    </lineage>
</organism>
<sequence>MLLSANILNVGWNGRYLTCLAIVLCLWQLALYLKGSRRTDTLGVGSEEYKRVLGASLFTAGFVSLSALAVGLELGQSLVLLGILPGTLVLLLSRWMMRRILHIRARQGATLHRVIVVGGAADISYLARQISAKSAGMYQIVGLIEDTNTPVEVGDIPVSNSLDDVEYMINLHGADSVMVAGALNSGTDAVKNLGWKLEKTKTELILASSLTNIAGPRIHMRPVEGLPLMHVEPPVFDGTRMWAKRILDVVLSVTALLILAPVFACIALAIRLDSSGPVVFAQRRVGKDGKEFTMLKFRTMVLDAEAQLKDLKDANEGAGPLFKLKNDPRVTRIGRVLRKLSLDELPQIVNVMRGDMSLVGPRPPLQTEVDCYESHTFRRLLTKPGLTGLWQVNGRSDLSWEESVRLDLYYVENWSVVGDLVIMWHTFKAMIRPQGAY</sequence>
<dbReference type="Pfam" id="PF02397">
    <property type="entry name" value="Bac_transf"/>
    <property type="match status" value="1"/>
</dbReference>
<feature type="domain" description="Bacterial sugar transferase" evidence="8">
    <location>
        <begin position="244"/>
        <end position="431"/>
    </location>
</feature>
<evidence type="ECO:0000256" key="4">
    <source>
        <dbReference type="ARBA" id="ARBA00022692"/>
    </source>
</evidence>
<dbReference type="GO" id="GO:0016740">
    <property type="term" value="F:transferase activity"/>
    <property type="evidence" value="ECO:0007669"/>
    <property type="project" value="UniProtKB-KW"/>
</dbReference>
<feature type="transmembrane region" description="Helical" evidence="7">
    <location>
        <begin position="52"/>
        <end position="72"/>
    </location>
</feature>
<dbReference type="PANTHER" id="PTHR30576">
    <property type="entry name" value="COLANIC BIOSYNTHESIS UDP-GLUCOSE LIPID CARRIER TRANSFERASE"/>
    <property type="match status" value="1"/>
</dbReference>
<comment type="caution">
    <text evidence="9">The sequence shown here is derived from an EMBL/GenBank/DDBJ whole genome shotgun (WGS) entry which is preliminary data.</text>
</comment>
<evidence type="ECO:0000256" key="3">
    <source>
        <dbReference type="ARBA" id="ARBA00022679"/>
    </source>
</evidence>
<dbReference type="NCBIfam" id="TIGR03025">
    <property type="entry name" value="EPS_sugtrans"/>
    <property type="match status" value="1"/>
</dbReference>
<evidence type="ECO:0000256" key="7">
    <source>
        <dbReference type="SAM" id="Phobius"/>
    </source>
</evidence>
<evidence type="ECO:0000313" key="9">
    <source>
        <dbReference type="EMBL" id="MFC4715728.1"/>
    </source>
</evidence>
<dbReference type="EMBL" id="JBHSHE010000022">
    <property type="protein sequence ID" value="MFC4715728.1"/>
    <property type="molecule type" value="Genomic_DNA"/>
</dbReference>
<keyword evidence="5 7" id="KW-1133">Transmembrane helix</keyword>
<proteinExistence type="inferred from homology"/>
<comment type="similarity">
    <text evidence="2">Belongs to the bacterial sugar transferase family.</text>
</comment>
<protein>
    <submittedName>
        <fullName evidence="9">Sugar transferase</fullName>
        <ecNumber evidence="9">2.7.8.-</ecNumber>
    </submittedName>
</protein>
<evidence type="ECO:0000256" key="6">
    <source>
        <dbReference type="ARBA" id="ARBA00023136"/>
    </source>
</evidence>
<reference evidence="10" key="1">
    <citation type="journal article" date="2019" name="Int. J. Syst. Evol. Microbiol.">
        <title>The Global Catalogue of Microorganisms (GCM) 10K type strain sequencing project: providing services to taxonomists for standard genome sequencing and annotation.</title>
        <authorList>
            <consortium name="The Broad Institute Genomics Platform"/>
            <consortium name="The Broad Institute Genome Sequencing Center for Infectious Disease"/>
            <person name="Wu L."/>
            <person name="Ma J."/>
        </authorList>
    </citation>
    <scope>NUCLEOTIDE SEQUENCE [LARGE SCALE GENOMIC DNA]</scope>
    <source>
        <strain evidence="10">CGMCC 1.12849</strain>
    </source>
</reference>
<keyword evidence="6 7" id="KW-0472">Membrane</keyword>
<gene>
    <name evidence="9" type="ORF">ACFO7V_06200</name>
</gene>
<dbReference type="InterPro" id="IPR003362">
    <property type="entry name" value="Bact_transf"/>
</dbReference>
<name>A0ABV9MMB3_9MICC</name>
<evidence type="ECO:0000313" key="10">
    <source>
        <dbReference type="Proteomes" id="UP001595884"/>
    </source>
</evidence>